<dbReference type="AlphaFoldDB" id="A0AAN8PLH0"/>
<evidence type="ECO:0000256" key="1">
    <source>
        <dbReference type="ARBA" id="ARBA00023209"/>
    </source>
</evidence>
<comment type="similarity">
    <text evidence="4">Belongs to the choline/ethanolamine kinase family.</text>
</comment>
<dbReference type="Proteomes" id="UP001372834">
    <property type="component" value="Unassembled WGS sequence"/>
</dbReference>
<evidence type="ECO:0000256" key="2">
    <source>
        <dbReference type="ARBA" id="ARBA00023264"/>
    </source>
</evidence>
<dbReference type="SUPFAM" id="SSF56112">
    <property type="entry name" value="Protein kinase-like (PK-like)"/>
    <property type="match status" value="1"/>
</dbReference>
<sequence>MDVPHLNFSIEEDSATEGAKRILSHFRPTWDLSRIKFKVFTDGTTNKLVGFFDPQNASDVVLIRVNGNKTDLLIDRKKEAETIKILHAAGLAPALYGTFDNGLVYEYVPGVVLTVDTVRADTTSALVAKKMADMHRVKPENGGTTPEPALWPTINKFLSQVPETFTHPEKRRRFDELFPSKPDLWKEFTFLEKELGSLNSPVVLCHNDLLVRNIIYNSEDESVTFIDYEYADFNYQAYDIANHFNEFAGIEMVDYRLYPNEMLQNRWLRIYLERYFESEGAGGARNVRDDEVEELRQKVEKFTLASHFLWGVWALLQGEYSTIEFDFIEYASIRLNEFLKIKKKLYGH</sequence>
<evidence type="ECO:0000313" key="7">
    <source>
        <dbReference type="Proteomes" id="UP001372834"/>
    </source>
</evidence>
<keyword evidence="1" id="KW-0594">Phospholipid biosynthesis</keyword>
<name>A0AAN8PLH0_POLSC</name>
<evidence type="ECO:0000256" key="4">
    <source>
        <dbReference type="ARBA" id="ARBA00038211"/>
    </source>
</evidence>
<dbReference type="GO" id="GO:0005737">
    <property type="term" value="C:cytoplasm"/>
    <property type="evidence" value="ECO:0007669"/>
    <property type="project" value="TreeGrafter"/>
</dbReference>
<dbReference type="PANTHER" id="PTHR22603">
    <property type="entry name" value="CHOLINE/ETHANOALAMINE KINASE"/>
    <property type="match status" value="1"/>
</dbReference>
<proteinExistence type="inferred from homology"/>
<keyword evidence="1" id="KW-0444">Lipid biosynthesis</keyword>
<dbReference type="EMBL" id="JAWJWE010000037">
    <property type="protein sequence ID" value="KAK6626190.1"/>
    <property type="molecule type" value="Genomic_DNA"/>
</dbReference>
<keyword evidence="1" id="KW-0443">Lipid metabolism</keyword>
<dbReference type="GO" id="GO:0006646">
    <property type="term" value="P:phosphatidylethanolamine biosynthetic process"/>
    <property type="evidence" value="ECO:0007669"/>
    <property type="project" value="TreeGrafter"/>
</dbReference>
<dbReference type="Pfam" id="PF01633">
    <property type="entry name" value="Choline_kinase"/>
    <property type="match status" value="1"/>
</dbReference>
<dbReference type="PANTHER" id="PTHR22603:SF66">
    <property type="entry name" value="ETHANOLAMINE KINASE"/>
    <property type="match status" value="1"/>
</dbReference>
<dbReference type="Gene3D" id="3.30.200.20">
    <property type="entry name" value="Phosphorylase Kinase, domain 1"/>
    <property type="match status" value="1"/>
</dbReference>
<organism evidence="6 7">
    <name type="scientific">Polyplax serrata</name>
    <name type="common">Common mouse louse</name>
    <dbReference type="NCBI Taxonomy" id="468196"/>
    <lineage>
        <taxon>Eukaryota</taxon>
        <taxon>Metazoa</taxon>
        <taxon>Ecdysozoa</taxon>
        <taxon>Arthropoda</taxon>
        <taxon>Hexapoda</taxon>
        <taxon>Insecta</taxon>
        <taxon>Pterygota</taxon>
        <taxon>Neoptera</taxon>
        <taxon>Paraneoptera</taxon>
        <taxon>Psocodea</taxon>
        <taxon>Troctomorpha</taxon>
        <taxon>Phthiraptera</taxon>
        <taxon>Anoplura</taxon>
        <taxon>Polyplacidae</taxon>
        <taxon>Polyplax</taxon>
    </lineage>
</organism>
<evidence type="ECO:0000313" key="6">
    <source>
        <dbReference type="EMBL" id="KAK6626190.1"/>
    </source>
</evidence>
<accession>A0AAN8PLH0</accession>
<gene>
    <name evidence="6" type="ORF">RUM43_006496</name>
</gene>
<comment type="pathway">
    <text evidence="3">Phospholipid metabolism; phosphatidylethanolamine biosynthesis; phosphatidylethanolamine from ethanolamine: step 1/3.</text>
</comment>
<dbReference type="CDD" id="cd05157">
    <property type="entry name" value="ETNK_euk"/>
    <property type="match status" value="1"/>
</dbReference>
<comment type="caution">
    <text evidence="6">The sequence shown here is derived from an EMBL/GenBank/DDBJ whole genome shotgun (WGS) entry which is preliminary data.</text>
</comment>
<protein>
    <recommendedName>
        <fullName evidence="5">ethanolamine kinase</fullName>
        <ecNumber evidence="5">2.7.1.82</ecNumber>
    </recommendedName>
</protein>
<dbReference type="Gene3D" id="3.90.1200.10">
    <property type="match status" value="1"/>
</dbReference>
<keyword evidence="2" id="KW-1208">Phospholipid metabolism</keyword>
<dbReference type="InterPro" id="IPR011009">
    <property type="entry name" value="Kinase-like_dom_sf"/>
</dbReference>
<reference evidence="6 7" key="1">
    <citation type="submission" date="2023-10" db="EMBL/GenBank/DDBJ databases">
        <title>Genomes of two closely related lineages of the louse Polyplax serrata with different host specificities.</title>
        <authorList>
            <person name="Martinu J."/>
            <person name="Tarabai H."/>
            <person name="Stefka J."/>
            <person name="Hypsa V."/>
        </authorList>
    </citation>
    <scope>NUCLEOTIDE SEQUENCE [LARGE SCALE GENOMIC DNA]</scope>
    <source>
        <strain evidence="6">HR10_N</strain>
    </source>
</reference>
<evidence type="ECO:0000256" key="3">
    <source>
        <dbReference type="ARBA" id="ARBA00037883"/>
    </source>
</evidence>
<dbReference type="GO" id="GO:0004305">
    <property type="term" value="F:ethanolamine kinase activity"/>
    <property type="evidence" value="ECO:0007669"/>
    <property type="project" value="UniProtKB-EC"/>
</dbReference>
<evidence type="ECO:0000256" key="5">
    <source>
        <dbReference type="ARBA" id="ARBA00038874"/>
    </source>
</evidence>
<dbReference type="EC" id="2.7.1.82" evidence="5"/>